<dbReference type="OrthoDB" id="6287438at2759"/>
<accession>A0A1S3I8N6</accession>
<protein>
    <submittedName>
        <fullName evidence="4">Interaptin isoform X1</fullName>
    </submittedName>
</protein>
<dbReference type="RefSeq" id="XP_013394612.1">
    <property type="nucleotide sequence ID" value="XM_013539158.1"/>
</dbReference>
<proteinExistence type="predicted"/>
<keyword evidence="1" id="KW-0175">Coiled coil</keyword>
<feature type="coiled-coil region" evidence="1">
    <location>
        <begin position="897"/>
        <end position="989"/>
    </location>
</feature>
<feature type="compositionally biased region" description="Basic and acidic residues" evidence="2">
    <location>
        <begin position="19"/>
        <end position="33"/>
    </location>
</feature>
<feature type="compositionally biased region" description="Basic and acidic residues" evidence="2">
    <location>
        <begin position="40"/>
        <end position="54"/>
    </location>
</feature>
<dbReference type="SUPFAM" id="SSF57997">
    <property type="entry name" value="Tropomyosin"/>
    <property type="match status" value="1"/>
</dbReference>
<feature type="coiled-coil region" evidence="1">
    <location>
        <begin position="1401"/>
        <end position="1541"/>
    </location>
</feature>
<dbReference type="Proteomes" id="UP000085678">
    <property type="component" value="Unplaced"/>
</dbReference>
<evidence type="ECO:0000313" key="3">
    <source>
        <dbReference type="Proteomes" id="UP000085678"/>
    </source>
</evidence>
<feature type="compositionally biased region" description="Polar residues" evidence="2">
    <location>
        <begin position="79"/>
        <end position="107"/>
    </location>
</feature>
<feature type="compositionally biased region" description="Polar residues" evidence="2">
    <location>
        <begin position="9"/>
        <end position="18"/>
    </location>
</feature>
<feature type="coiled-coil region" evidence="1">
    <location>
        <begin position="495"/>
        <end position="870"/>
    </location>
</feature>
<dbReference type="PANTHER" id="PTHR43941">
    <property type="entry name" value="STRUCTURAL MAINTENANCE OF CHROMOSOMES PROTEIN 2"/>
    <property type="match status" value="1"/>
</dbReference>
<evidence type="ECO:0000256" key="1">
    <source>
        <dbReference type="SAM" id="Coils"/>
    </source>
</evidence>
<feature type="region of interest" description="Disordered" evidence="2">
    <location>
        <begin position="1"/>
        <end position="158"/>
    </location>
</feature>
<sequence>MNEDKEENASNASLGTSSKGKDRPPRNRFKESIENLLRSSDARLQKNAQSERDPGLPPRRSKTNLLPRFDMADEKEDNTASNSVADQSEASGTTSRTDVNSQKNLSNIGVPLSKQPRLEMGKTGSPSENSDLTPRRNERIYGTAGSLRSTPSNMLDEDLTSERSFGSSRAYTPRKRLNSILGGNVSPELRSYIIEKEVVESQHRKLQVEVTSLQTENKLLKEKYNRATAQIVNLERQLADAQHRVEQTEDDLSAEMSSIRKKSRTEADSEKQDLLKQIANLTKENEILTAENSSLEKQLDAARRTSDIVRQASDKSKIVAAYKAESASLREELSKVKSLLSQSDKQRRDDEEKRKESLQQIAKLTEMNNLLKQQLELGGSALVAEKQVKSLDVRLKVTEERLQQERADRSVKLSEVEDKLLKENAKFQVAAKEAKRQLHREKEKVKHLEQKLSSLKDQLKQYGSGDEYGSPSRTSPSKKDESILYYDQSPEVEHQKDLSVEKKLYEDKFKRLTEELDDKTKEMQELEMTLKLQINSLVKEKHETITKVRHLEDQVAGLQAENTSLKAGLDSGVSMAANADSVGSVHYEVQIETLKGEIKILEGKIAQQQRNIKLLEAEKETIVTQLDTKEHSLEEALRELENYGAQQEHGESDRKQQKIDRLTAENHSIQSELREWQMKHRHLTAEKQQMQDQMDKLKKELTRLKQNWENQTAEHAESFKLELQSEIHEKEMQILSLKSQFMQNEDELQMTRQELILEQENLIHLKKEVENLQSLLHQEKEQNKLLHNQESDLQAEIKALKDNLKWSNKELNEKSREVVTEMETLKHLLESKEARIEKLSATISHQKQDLDSQNRQIERLKEESASKTEEIEKLTFGMEQKALEMSSATEVSQYLTNERTKIQMEKYEVEKKLAKQIEMLEEKRLEIGELTRKLETEEDRHSMTEEMLKEKENHIVSLETDMHRLRKKVSQLEEETRQLQEESKKWNTISSGLEKRLTAAKLEVAEAKSASNQLGQEYGMASKQLDLVKQEYEFAVVTLETEKSAAGKLREQIRADENKISRLEEELRVSHERVDKLNGQLSASQDMVEQLKGDKQSLYSDLQELCHKLSEKDELIGQLQEKCSETVETVHNEYAMEKVKISRQKESVEEELKRTKMELKALKEQLKQKDIQMNTYGRTLLDLEGETKARQQLENRATAMEMEVQELKQLNSALKAEKTSLTESNRHLQETSESAKAKIARLKETISEMQDKHQKQTENLRQSMADRNVKQEAEMLDRNEKYIKTNATLKTLEVSLTAANETKELYLHNNRQLEKTIDSLKTQLHEEITLRKLSEQKIDTYKTQLEEVKKRKVTDDQITIDLQQKLNETERAFNIEHEKLQKCRDDLSNMETTAHAHESKAQSLLDQFNTLKADYSTLRQQYDSLKYSLSGKHKKTTLELKQQLDHFMSEKNKLSLQVQNLTADLEQARDLVAVKNKENLKMHEEHLSLQEKLSEAKSQLRELQDQVLVEADLRKKLDKRNNDLEDDLMKLQLVVGKLDQDGEDTKDSKTDDNIKAEIIRMLQELSLQLHLQQETRGHNSDNAKEMQLLEMYKNKIDGFEMELSSERAMHSLTKTQLRSLEEDNQRLRIQMAQIKKMRNTHTDKSNKTHLEEINDIIARSQTRAKAMFPTGEFNLSMTGIDGENAAMAGTLQGLDYSLKMNEFDRILSPLNSGVMVETSPGNMYE</sequence>
<feature type="coiled-coil region" evidence="1">
    <location>
        <begin position="1303"/>
        <end position="1351"/>
    </location>
</feature>
<dbReference type="GeneID" id="106162048"/>
<gene>
    <name evidence="4" type="primary">LOC106162048</name>
</gene>
<reference evidence="4" key="1">
    <citation type="submission" date="2025-08" db="UniProtKB">
        <authorList>
            <consortium name="RefSeq"/>
        </authorList>
    </citation>
    <scope>IDENTIFICATION</scope>
    <source>
        <tissue evidence="4">Gonads</tissue>
    </source>
</reference>
<dbReference type="PANTHER" id="PTHR43941:SF1">
    <property type="entry name" value="STRUCTURAL MAINTENANCE OF CHROMOSOMES PROTEIN 2"/>
    <property type="match status" value="1"/>
</dbReference>
<organism evidence="3 4">
    <name type="scientific">Lingula anatina</name>
    <name type="common">Brachiopod</name>
    <name type="synonym">Lingula unguis</name>
    <dbReference type="NCBI Taxonomy" id="7574"/>
    <lineage>
        <taxon>Eukaryota</taxon>
        <taxon>Metazoa</taxon>
        <taxon>Spiralia</taxon>
        <taxon>Lophotrochozoa</taxon>
        <taxon>Brachiopoda</taxon>
        <taxon>Linguliformea</taxon>
        <taxon>Lingulata</taxon>
        <taxon>Lingulida</taxon>
        <taxon>Linguloidea</taxon>
        <taxon>Lingulidae</taxon>
        <taxon>Lingula</taxon>
    </lineage>
</organism>
<evidence type="ECO:0000256" key="2">
    <source>
        <dbReference type="SAM" id="MobiDB-lite"/>
    </source>
</evidence>
<feature type="region of interest" description="Disordered" evidence="2">
    <location>
        <begin position="461"/>
        <end position="481"/>
    </location>
</feature>
<name>A0A1S3I8N6_LINAN</name>
<keyword evidence="3" id="KW-1185">Reference proteome</keyword>
<feature type="coiled-coil region" evidence="1">
    <location>
        <begin position="1039"/>
        <end position="1266"/>
    </location>
</feature>
<dbReference type="InParanoid" id="A0A1S3I8N6"/>
<dbReference type="KEGG" id="lak:106162048"/>
<evidence type="ECO:0000313" key="4">
    <source>
        <dbReference type="RefSeq" id="XP_013394612.1"/>
    </source>
</evidence>
<feature type="coiled-coil region" evidence="1">
    <location>
        <begin position="1610"/>
        <end position="1640"/>
    </location>
</feature>
<feature type="region of interest" description="Disordered" evidence="2">
    <location>
        <begin position="242"/>
        <end position="271"/>
    </location>
</feature>